<dbReference type="PANTHER" id="PTHR10803:SF3">
    <property type="entry name" value="ATPASE GET3"/>
    <property type="match status" value="1"/>
</dbReference>
<comment type="caution">
    <text evidence="3">The sequence shown here is derived from an EMBL/GenBank/DDBJ whole genome shotgun (WGS) entry which is preliminary data.</text>
</comment>
<protein>
    <submittedName>
        <fullName evidence="3">TRC40/GET3/ArsA family transport-energizing ATPase</fullName>
    </submittedName>
</protein>
<feature type="domain" description="ArsA/GET3 Anion-transporting ATPase-like" evidence="2">
    <location>
        <begin position="3"/>
        <end position="313"/>
    </location>
</feature>
<sequence length="316" mass="35232">MTQYILYGGKGGVGKTTCAAATAYKLSREGYDTLVVSTDPAHSLSDSFDSPVSSEPEEIYDSLWAVEVDPEDAMEEYRDTIESVPEKLLGGVGSGLGLDTEEVGEGMGGLFDDAMDAPGSDEAAAMYKFMEYMDSDKWEYIVFDTAPTGHTLRLLQLPEVMDSMVGRLVRIQSQIQGVVDSFKGILGGGDEGVDAQDKLESLKERIERVRAKLMDPDHTDFRVVTIPESMAVLETQRLIERLSRFGIPVRTVVVNKVMEDVNEDCEFCQDRWEVQRKNIEDAEEMFRDLEMIRLPLMREEVQGVEALEKVGEKVEG</sequence>
<dbReference type="PANTHER" id="PTHR10803">
    <property type="entry name" value="ARSENICAL PUMP-DRIVING ATPASE ARSENITE-TRANSLOCATING ATPASE"/>
    <property type="match status" value="1"/>
</dbReference>
<dbReference type="SUPFAM" id="SSF52540">
    <property type="entry name" value="P-loop containing nucleoside triphosphate hydrolases"/>
    <property type="match status" value="1"/>
</dbReference>
<dbReference type="GO" id="GO:0005524">
    <property type="term" value="F:ATP binding"/>
    <property type="evidence" value="ECO:0007669"/>
    <property type="project" value="InterPro"/>
</dbReference>
<accession>A0A9Q4GIF8</accession>
<comment type="similarity">
    <text evidence="1">Belongs to the arsA ATPase family.</text>
</comment>
<dbReference type="NCBIfam" id="TIGR00345">
    <property type="entry name" value="GET3_arsA_TRC40"/>
    <property type="match status" value="1"/>
</dbReference>
<proteinExistence type="inferred from homology"/>
<dbReference type="CDD" id="cd02035">
    <property type="entry name" value="ArsA"/>
    <property type="match status" value="1"/>
</dbReference>
<evidence type="ECO:0000313" key="3">
    <source>
        <dbReference type="EMBL" id="MCX2818768.1"/>
    </source>
</evidence>
<evidence type="ECO:0000256" key="1">
    <source>
        <dbReference type="ARBA" id="ARBA00011040"/>
    </source>
</evidence>
<dbReference type="RefSeq" id="WP_266086608.1">
    <property type="nucleotide sequence ID" value="NZ_RKLV01000004.1"/>
</dbReference>
<keyword evidence="4" id="KW-1185">Reference proteome</keyword>
<dbReference type="Proteomes" id="UP001149411">
    <property type="component" value="Unassembled WGS sequence"/>
</dbReference>
<dbReference type="Gene3D" id="3.40.50.300">
    <property type="entry name" value="P-loop containing nucleotide triphosphate hydrolases"/>
    <property type="match status" value="1"/>
</dbReference>
<reference evidence="3" key="1">
    <citation type="submission" date="2022-09" db="EMBL/GenBank/DDBJ databases">
        <title>Haloadaptaus new haloarchaeum isolated from saline soil.</title>
        <authorList>
            <person name="Duran-Viseras A."/>
            <person name="Sanchez-Porro C."/>
            <person name="Ventosa A."/>
        </authorList>
    </citation>
    <scope>NUCLEOTIDE SEQUENCE</scope>
    <source>
        <strain evidence="3">F3-133</strain>
    </source>
</reference>
<gene>
    <name evidence="3" type="ORF">EGH25_05310</name>
</gene>
<name>A0A9Q4GIF8_9EURY</name>
<organism evidence="3 4">
    <name type="scientific">Halorutilus salinus</name>
    <dbReference type="NCBI Taxonomy" id="2487751"/>
    <lineage>
        <taxon>Archaea</taxon>
        <taxon>Methanobacteriati</taxon>
        <taxon>Methanobacteriota</taxon>
        <taxon>Stenosarchaea group</taxon>
        <taxon>Halobacteria</taxon>
        <taxon>Halorutilales</taxon>
        <taxon>Halorutilaceae</taxon>
        <taxon>Halorutilus</taxon>
    </lineage>
</organism>
<dbReference type="InterPro" id="IPR027417">
    <property type="entry name" value="P-loop_NTPase"/>
</dbReference>
<dbReference type="InterPro" id="IPR025723">
    <property type="entry name" value="ArsA/GET3_ATPase-like"/>
</dbReference>
<evidence type="ECO:0000259" key="2">
    <source>
        <dbReference type="Pfam" id="PF02374"/>
    </source>
</evidence>
<dbReference type="InterPro" id="IPR016300">
    <property type="entry name" value="ATPase_ArsA/GET3"/>
</dbReference>
<evidence type="ECO:0000313" key="4">
    <source>
        <dbReference type="Proteomes" id="UP001149411"/>
    </source>
</evidence>
<dbReference type="GO" id="GO:0016887">
    <property type="term" value="F:ATP hydrolysis activity"/>
    <property type="evidence" value="ECO:0007669"/>
    <property type="project" value="InterPro"/>
</dbReference>
<dbReference type="AlphaFoldDB" id="A0A9Q4GIF8"/>
<dbReference type="Pfam" id="PF02374">
    <property type="entry name" value="ArsA_ATPase"/>
    <property type="match status" value="1"/>
</dbReference>
<dbReference type="EMBL" id="RKLV01000004">
    <property type="protein sequence ID" value="MCX2818768.1"/>
    <property type="molecule type" value="Genomic_DNA"/>
</dbReference>